<dbReference type="Proteomes" id="UP000325255">
    <property type="component" value="Unassembled WGS sequence"/>
</dbReference>
<protein>
    <submittedName>
        <fullName evidence="1">Uncharacterized protein</fullName>
    </submittedName>
</protein>
<evidence type="ECO:0000313" key="2">
    <source>
        <dbReference type="Proteomes" id="UP000325255"/>
    </source>
</evidence>
<dbReference type="RefSeq" id="WP_150041375.1">
    <property type="nucleotide sequence ID" value="NZ_OW485606.1"/>
</dbReference>
<reference evidence="1 2" key="1">
    <citation type="submission" date="2019-09" db="EMBL/GenBank/DDBJ databases">
        <title>Genome sequence of Rhodovastum atsumiense, a diverse member of the Acetobacteraceae family of non-sulfur purple photosynthetic bacteria.</title>
        <authorList>
            <person name="Meyer T."/>
            <person name="Kyndt J."/>
        </authorList>
    </citation>
    <scope>NUCLEOTIDE SEQUENCE [LARGE SCALE GENOMIC DNA]</scope>
    <source>
        <strain evidence="1 2">DSM 21279</strain>
    </source>
</reference>
<dbReference type="EMBL" id="VWPK01000019">
    <property type="protein sequence ID" value="KAA5611601.1"/>
    <property type="molecule type" value="Genomic_DNA"/>
</dbReference>
<dbReference type="AlphaFoldDB" id="A0A5M6ITQ7"/>
<keyword evidence="2" id="KW-1185">Reference proteome</keyword>
<accession>A0A5M6ITQ7</accession>
<organism evidence="1 2">
    <name type="scientific">Rhodovastum atsumiense</name>
    <dbReference type="NCBI Taxonomy" id="504468"/>
    <lineage>
        <taxon>Bacteria</taxon>
        <taxon>Pseudomonadati</taxon>
        <taxon>Pseudomonadota</taxon>
        <taxon>Alphaproteobacteria</taxon>
        <taxon>Acetobacterales</taxon>
        <taxon>Acetobacteraceae</taxon>
        <taxon>Rhodovastum</taxon>
    </lineage>
</organism>
<proteinExistence type="predicted"/>
<comment type="caution">
    <text evidence="1">The sequence shown here is derived from an EMBL/GenBank/DDBJ whole genome shotgun (WGS) entry which is preliminary data.</text>
</comment>
<evidence type="ECO:0000313" key="1">
    <source>
        <dbReference type="EMBL" id="KAA5611601.1"/>
    </source>
</evidence>
<gene>
    <name evidence="1" type="ORF">F1189_13645</name>
</gene>
<sequence length="149" mass="17254">MTIARESYRATYRITRVMWKGQRQQNDMRGALRERLGLSLEEAIASAAGAHPRAWDAAWNATFRPLPSQQWNRVEAAWGNVHGDWDISFRMAVRRQLKIARQIRHERQMFVRGLPEREQRFWEFDRHAKAIAQGKPARSGIASGTELAA</sequence>
<name>A0A5M6ITQ7_9PROT</name>